<dbReference type="GO" id="GO:0019363">
    <property type="term" value="P:pyridine nucleotide biosynthetic process"/>
    <property type="evidence" value="ECO:0007669"/>
    <property type="project" value="UniProtKB-KW"/>
</dbReference>
<dbReference type="PANTHER" id="PTHR11080">
    <property type="entry name" value="PYRAZINAMIDASE/NICOTINAMIDASE"/>
    <property type="match status" value="1"/>
</dbReference>
<reference evidence="10" key="1">
    <citation type="journal article" date="2011" name="Genome Res.">
        <title>Phylogeny-wide analysis of social amoeba genomes highlights ancient origins for complex intercellular communication.</title>
        <authorList>
            <person name="Heidel A.J."/>
            <person name="Lawal H.M."/>
            <person name="Felder M."/>
            <person name="Schilde C."/>
            <person name="Helps N.R."/>
            <person name="Tunggal B."/>
            <person name="Rivero F."/>
            <person name="John U."/>
            <person name="Schleicher M."/>
            <person name="Eichinger L."/>
            <person name="Platzer M."/>
            <person name="Noegel A.A."/>
            <person name="Schaap P."/>
            <person name="Gloeckner G."/>
        </authorList>
    </citation>
    <scope>NUCLEOTIDE SEQUENCE [LARGE SCALE GENOMIC DNA]</scope>
    <source>
        <strain evidence="10">SH3</strain>
    </source>
</reference>
<evidence type="ECO:0000259" key="8">
    <source>
        <dbReference type="Pfam" id="PF00857"/>
    </source>
</evidence>
<comment type="similarity">
    <text evidence="1">Belongs to the isochorismatase family.</text>
</comment>
<comment type="pathway">
    <text evidence="5">Cofactor biosynthesis; nicotinate biosynthesis; nicotinate from nicotinamide: step 1/1.</text>
</comment>
<dbReference type="SUPFAM" id="SSF52499">
    <property type="entry name" value="Isochorismatase-like hydrolases"/>
    <property type="match status" value="1"/>
</dbReference>
<evidence type="ECO:0000313" key="9">
    <source>
        <dbReference type="EMBL" id="EGG20488.1"/>
    </source>
</evidence>
<dbReference type="EMBL" id="GL883010">
    <property type="protein sequence ID" value="EGG20488.1"/>
    <property type="molecule type" value="Genomic_DNA"/>
</dbReference>
<evidence type="ECO:0000256" key="3">
    <source>
        <dbReference type="ARBA" id="ARBA00022723"/>
    </source>
</evidence>
<dbReference type="GO" id="GO:0046872">
    <property type="term" value="F:metal ion binding"/>
    <property type="evidence" value="ECO:0007669"/>
    <property type="project" value="UniProtKB-KW"/>
</dbReference>
<accession>F4PRD6</accession>
<dbReference type="Proteomes" id="UP000007797">
    <property type="component" value="Unassembled WGS sequence"/>
</dbReference>
<name>F4PRD6_CACFS</name>
<dbReference type="PANTHER" id="PTHR11080:SF2">
    <property type="entry name" value="LD05707P"/>
    <property type="match status" value="1"/>
</dbReference>
<dbReference type="Gene3D" id="3.40.50.850">
    <property type="entry name" value="Isochorismatase-like"/>
    <property type="match status" value="1"/>
</dbReference>
<dbReference type="EC" id="3.5.1.19" evidence="6"/>
<keyword evidence="3" id="KW-0479">Metal-binding</keyword>
<dbReference type="GeneID" id="14873012"/>
<dbReference type="KEGG" id="dfa:DFA_00349"/>
<dbReference type="GO" id="GO:0008936">
    <property type="term" value="F:nicotinamidase activity"/>
    <property type="evidence" value="ECO:0007669"/>
    <property type="project" value="UniProtKB-EC"/>
</dbReference>
<proteinExistence type="inferred from homology"/>
<evidence type="ECO:0000256" key="4">
    <source>
        <dbReference type="ARBA" id="ARBA00022801"/>
    </source>
</evidence>
<dbReference type="OMA" id="DFVDSWP"/>
<sequence>MDNNNNNTNNAKALILVDIQYDFMEGGSLQVPNASDILEPINKLLENNNQLFDLVVLSQDWHPQNHISFASNHPGAQCFETIDIQQPPPPPPRSTTTTTTIGKKDITMKQIMWPNHCVQHSKGSEFHQHLLRSSNIKEVIIRKGMNVNVDSYSAFQDNDDQYKTELHSTLVQHHVKDIYVCGLATDYCVGYTCLDGKQLGYNVYLLSDCTRGVSDDSTNEMLSKLENNGVLLIKSTDL</sequence>
<protein>
    <recommendedName>
        <fullName evidence="6">nicotinamidase</fullName>
        <ecNumber evidence="6">3.5.1.19</ecNumber>
    </recommendedName>
    <alternativeName>
        <fullName evidence="7">Nicotinamide deamidase</fullName>
    </alternativeName>
</protein>
<evidence type="ECO:0000313" key="10">
    <source>
        <dbReference type="Proteomes" id="UP000007797"/>
    </source>
</evidence>
<keyword evidence="10" id="KW-1185">Reference proteome</keyword>
<dbReference type="AlphaFoldDB" id="F4PRD6"/>
<dbReference type="InterPro" id="IPR000868">
    <property type="entry name" value="Isochorismatase-like_dom"/>
</dbReference>
<dbReference type="STRING" id="1054147.F4PRD6"/>
<keyword evidence="2" id="KW-0662">Pyridine nucleotide biosynthesis</keyword>
<evidence type="ECO:0000256" key="2">
    <source>
        <dbReference type="ARBA" id="ARBA00022642"/>
    </source>
</evidence>
<evidence type="ECO:0000256" key="7">
    <source>
        <dbReference type="ARBA" id="ARBA00043224"/>
    </source>
</evidence>
<gene>
    <name evidence="9" type="primary">pncA</name>
    <name evidence="9" type="ORF">DFA_00349</name>
</gene>
<keyword evidence="4" id="KW-0378">Hydrolase</keyword>
<feature type="domain" description="Isochorismatase-like" evidence="8">
    <location>
        <begin position="13"/>
        <end position="235"/>
    </location>
</feature>
<dbReference type="Pfam" id="PF00857">
    <property type="entry name" value="Isochorismatase"/>
    <property type="match status" value="1"/>
</dbReference>
<evidence type="ECO:0000256" key="6">
    <source>
        <dbReference type="ARBA" id="ARBA00039017"/>
    </source>
</evidence>
<dbReference type="RefSeq" id="XP_004358338.1">
    <property type="nucleotide sequence ID" value="XM_004358281.1"/>
</dbReference>
<organism evidence="9 10">
    <name type="scientific">Cavenderia fasciculata</name>
    <name type="common">Slime mold</name>
    <name type="synonym">Dictyostelium fasciculatum</name>
    <dbReference type="NCBI Taxonomy" id="261658"/>
    <lineage>
        <taxon>Eukaryota</taxon>
        <taxon>Amoebozoa</taxon>
        <taxon>Evosea</taxon>
        <taxon>Eumycetozoa</taxon>
        <taxon>Dictyostelia</taxon>
        <taxon>Acytosteliales</taxon>
        <taxon>Cavenderiaceae</taxon>
        <taxon>Cavenderia</taxon>
    </lineage>
</organism>
<dbReference type="InterPro" id="IPR036380">
    <property type="entry name" value="Isochorismatase-like_sf"/>
</dbReference>
<dbReference type="InterPro" id="IPR052347">
    <property type="entry name" value="Isochorismatase_Nicotinamidase"/>
</dbReference>
<evidence type="ECO:0000256" key="1">
    <source>
        <dbReference type="ARBA" id="ARBA00006336"/>
    </source>
</evidence>
<evidence type="ECO:0000256" key="5">
    <source>
        <dbReference type="ARBA" id="ARBA00037900"/>
    </source>
</evidence>
<dbReference type="OrthoDB" id="1739143at2759"/>
<dbReference type="CDD" id="cd01011">
    <property type="entry name" value="nicotinamidase"/>
    <property type="match status" value="1"/>
</dbReference>